<name>A0A2T0SF92_9ACTN</name>
<dbReference type="PANTHER" id="PTHR30143:SF0">
    <property type="entry name" value="2-KETO-4-PENTENOATE HYDRATASE"/>
    <property type="match status" value="1"/>
</dbReference>
<reference evidence="3 4" key="1">
    <citation type="submission" date="2018-03" db="EMBL/GenBank/DDBJ databases">
        <title>Genomic Encyclopedia of Archaeal and Bacterial Type Strains, Phase II (KMG-II): from individual species to whole genera.</title>
        <authorList>
            <person name="Goeker M."/>
        </authorList>
    </citation>
    <scope>NUCLEOTIDE SEQUENCE [LARGE SCALE GENOMIC DNA]</scope>
    <source>
        <strain evidence="3 4">DSM 45348</strain>
    </source>
</reference>
<dbReference type="GO" id="GO:0008684">
    <property type="term" value="F:2-oxopent-4-enoate hydratase activity"/>
    <property type="evidence" value="ECO:0007669"/>
    <property type="project" value="TreeGrafter"/>
</dbReference>
<dbReference type="SUPFAM" id="SSF56529">
    <property type="entry name" value="FAH"/>
    <property type="match status" value="1"/>
</dbReference>
<dbReference type="PANTHER" id="PTHR30143">
    <property type="entry name" value="ACID HYDRATASE"/>
    <property type="match status" value="1"/>
</dbReference>
<protein>
    <submittedName>
        <fullName evidence="3">2-keto-4-pentenoate hydratase</fullName>
    </submittedName>
</protein>
<dbReference type="GO" id="GO:0005737">
    <property type="term" value="C:cytoplasm"/>
    <property type="evidence" value="ECO:0007669"/>
    <property type="project" value="TreeGrafter"/>
</dbReference>
<comment type="caution">
    <text evidence="3">The sequence shown here is derived from an EMBL/GenBank/DDBJ whole genome shotgun (WGS) entry which is preliminary data.</text>
</comment>
<dbReference type="InterPro" id="IPR011234">
    <property type="entry name" value="Fumarylacetoacetase-like_C"/>
</dbReference>
<dbReference type="Proteomes" id="UP000239209">
    <property type="component" value="Unassembled WGS sequence"/>
</dbReference>
<organism evidence="3 4">
    <name type="scientific">Pseudosporangium ferrugineum</name>
    <dbReference type="NCBI Taxonomy" id="439699"/>
    <lineage>
        <taxon>Bacteria</taxon>
        <taxon>Bacillati</taxon>
        <taxon>Actinomycetota</taxon>
        <taxon>Actinomycetes</taxon>
        <taxon>Micromonosporales</taxon>
        <taxon>Micromonosporaceae</taxon>
        <taxon>Pseudosporangium</taxon>
    </lineage>
</organism>
<gene>
    <name evidence="3" type="ORF">CLV70_102293</name>
</gene>
<dbReference type="AlphaFoldDB" id="A0A2T0SF92"/>
<keyword evidence="1" id="KW-0456">Lyase</keyword>
<evidence type="ECO:0000313" key="3">
    <source>
        <dbReference type="EMBL" id="PRY32082.1"/>
    </source>
</evidence>
<keyword evidence="4" id="KW-1185">Reference proteome</keyword>
<dbReference type="InterPro" id="IPR050772">
    <property type="entry name" value="Hydratase-Decarb/MhpD_sf"/>
</dbReference>
<proteinExistence type="predicted"/>
<feature type="domain" description="Fumarylacetoacetase-like C-terminal" evidence="2">
    <location>
        <begin position="112"/>
        <end position="270"/>
    </location>
</feature>
<evidence type="ECO:0000256" key="1">
    <source>
        <dbReference type="ARBA" id="ARBA00023239"/>
    </source>
</evidence>
<dbReference type="Pfam" id="PF01557">
    <property type="entry name" value="FAA_hydrolase"/>
    <property type="match status" value="1"/>
</dbReference>
<evidence type="ECO:0000259" key="2">
    <source>
        <dbReference type="Pfam" id="PF01557"/>
    </source>
</evidence>
<sequence length="290" mass="29761">MDRRAAARHRGAMTAPAVSTAARRLLDAARSGVPCPPVRDLIGADDVAASYAVQREVTRERLAAGARVVGWKVGLTSAAVQRQLGVGQPDFGMLFDDMEASSTGEVDTARLLQPRIEAEIAFVLGARLDGPGEFTPDRVRAAVAYQVAALEVVDSRIAGWDISIADTVADNASSGMFVLGRRQATPAAVPPVATVMELTRDGEVVSKGSGAACLGDPLAALAWLAGVARDAGEPLRAGQVVLSGALGPMVPLVAGATYTATVTGLGAVTAHARRGVNGDRGDDAARTETA</sequence>
<dbReference type="InterPro" id="IPR036663">
    <property type="entry name" value="Fumarylacetoacetase_C_sf"/>
</dbReference>
<dbReference type="EMBL" id="PVZG01000002">
    <property type="protein sequence ID" value="PRY32082.1"/>
    <property type="molecule type" value="Genomic_DNA"/>
</dbReference>
<accession>A0A2T0SF92</accession>
<dbReference type="Gene3D" id="3.90.850.10">
    <property type="entry name" value="Fumarylacetoacetase-like, C-terminal domain"/>
    <property type="match status" value="1"/>
</dbReference>
<evidence type="ECO:0000313" key="4">
    <source>
        <dbReference type="Proteomes" id="UP000239209"/>
    </source>
</evidence>